<keyword evidence="7" id="KW-1003">Cell membrane</keyword>
<feature type="transmembrane region" description="Helical" evidence="13">
    <location>
        <begin position="382"/>
        <end position="405"/>
    </location>
</feature>
<dbReference type="RefSeq" id="WP_132418477.1">
    <property type="nucleotide sequence ID" value="NZ_SKFG01000012.1"/>
</dbReference>
<evidence type="ECO:0000256" key="2">
    <source>
        <dbReference type="ARBA" id="ARBA00004651"/>
    </source>
</evidence>
<dbReference type="InterPro" id="IPR002528">
    <property type="entry name" value="MATE_fam"/>
</dbReference>
<dbReference type="PANTHER" id="PTHR43298">
    <property type="entry name" value="MULTIDRUG RESISTANCE PROTEIN NORM-RELATED"/>
    <property type="match status" value="1"/>
</dbReference>
<feature type="transmembrane region" description="Helical" evidence="13">
    <location>
        <begin position="126"/>
        <end position="147"/>
    </location>
</feature>
<dbReference type="CDD" id="cd13137">
    <property type="entry name" value="MATE_NorM_like"/>
    <property type="match status" value="1"/>
</dbReference>
<evidence type="ECO:0000256" key="9">
    <source>
        <dbReference type="ARBA" id="ARBA00022989"/>
    </source>
</evidence>
<dbReference type="GO" id="GO:0006811">
    <property type="term" value="P:monoatomic ion transport"/>
    <property type="evidence" value="ECO:0007669"/>
    <property type="project" value="UniProtKB-KW"/>
</dbReference>
<organism evidence="14 15">
    <name type="scientific">Paenibacillus albiflavus</name>
    <dbReference type="NCBI Taxonomy" id="2545760"/>
    <lineage>
        <taxon>Bacteria</taxon>
        <taxon>Bacillati</taxon>
        <taxon>Bacillota</taxon>
        <taxon>Bacilli</taxon>
        <taxon>Bacillales</taxon>
        <taxon>Paenibacillaceae</taxon>
        <taxon>Paenibacillus</taxon>
    </lineage>
</organism>
<dbReference type="AlphaFoldDB" id="A0A4R4E9I3"/>
<evidence type="ECO:0000313" key="15">
    <source>
        <dbReference type="Proteomes" id="UP000295418"/>
    </source>
</evidence>
<evidence type="ECO:0000256" key="4">
    <source>
        <dbReference type="ARBA" id="ARBA00020268"/>
    </source>
</evidence>
<dbReference type="GO" id="GO:0042910">
    <property type="term" value="F:xenobiotic transmembrane transporter activity"/>
    <property type="evidence" value="ECO:0007669"/>
    <property type="project" value="InterPro"/>
</dbReference>
<dbReference type="OrthoDB" id="9806302at2"/>
<evidence type="ECO:0000256" key="10">
    <source>
        <dbReference type="ARBA" id="ARBA00023065"/>
    </source>
</evidence>
<evidence type="ECO:0000256" key="7">
    <source>
        <dbReference type="ARBA" id="ARBA00022475"/>
    </source>
</evidence>
<keyword evidence="5" id="KW-0813">Transport</keyword>
<evidence type="ECO:0000313" key="14">
    <source>
        <dbReference type="EMBL" id="TCZ76504.1"/>
    </source>
</evidence>
<gene>
    <name evidence="14" type="ORF">E0485_12940</name>
</gene>
<dbReference type="GO" id="GO:0005886">
    <property type="term" value="C:plasma membrane"/>
    <property type="evidence" value="ECO:0007669"/>
    <property type="project" value="UniProtKB-SubCell"/>
</dbReference>
<keyword evidence="11 13" id="KW-0472">Membrane</keyword>
<evidence type="ECO:0000256" key="6">
    <source>
        <dbReference type="ARBA" id="ARBA00022449"/>
    </source>
</evidence>
<keyword evidence="6" id="KW-0050">Antiport</keyword>
<evidence type="ECO:0000256" key="1">
    <source>
        <dbReference type="ARBA" id="ARBA00003408"/>
    </source>
</evidence>
<comment type="subcellular location">
    <subcellularLocation>
        <location evidence="2">Cell membrane</location>
        <topology evidence="2">Multi-pass membrane protein</topology>
    </subcellularLocation>
</comment>
<name>A0A4R4E9I3_9BACL</name>
<dbReference type="Proteomes" id="UP000295418">
    <property type="component" value="Unassembled WGS sequence"/>
</dbReference>
<feature type="transmembrane region" description="Helical" evidence="13">
    <location>
        <begin position="232"/>
        <end position="259"/>
    </location>
</feature>
<dbReference type="NCBIfam" id="TIGR00797">
    <property type="entry name" value="matE"/>
    <property type="match status" value="1"/>
</dbReference>
<feature type="transmembrane region" description="Helical" evidence="13">
    <location>
        <begin position="159"/>
        <end position="180"/>
    </location>
</feature>
<comment type="caution">
    <text evidence="14">The sequence shown here is derived from an EMBL/GenBank/DDBJ whole genome shotgun (WGS) entry which is preliminary data.</text>
</comment>
<evidence type="ECO:0000256" key="3">
    <source>
        <dbReference type="ARBA" id="ARBA00010199"/>
    </source>
</evidence>
<evidence type="ECO:0000256" key="5">
    <source>
        <dbReference type="ARBA" id="ARBA00022448"/>
    </source>
</evidence>
<dbReference type="InterPro" id="IPR050222">
    <property type="entry name" value="MATE_MdtK"/>
</dbReference>
<reference evidence="14 15" key="1">
    <citation type="submission" date="2019-03" db="EMBL/GenBank/DDBJ databases">
        <authorList>
            <person name="Kim M.K.M."/>
        </authorList>
    </citation>
    <scope>NUCLEOTIDE SEQUENCE [LARGE SCALE GENOMIC DNA]</scope>
    <source>
        <strain evidence="14 15">18JY21-1</strain>
    </source>
</reference>
<protein>
    <recommendedName>
        <fullName evidence="4">Probable multidrug resistance protein NorM</fullName>
    </recommendedName>
    <alternativeName>
        <fullName evidence="12">Multidrug-efflux transporter</fullName>
    </alternativeName>
</protein>
<feature type="transmembrane region" description="Helical" evidence="13">
    <location>
        <begin position="86"/>
        <end position="106"/>
    </location>
</feature>
<dbReference type="PIRSF" id="PIRSF006603">
    <property type="entry name" value="DinF"/>
    <property type="match status" value="1"/>
</dbReference>
<feature type="transmembrane region" description="Helical" evidence="13">
    <location>
        <begin position="192"/>
        <end position="211"/>
    </location>
</feature>
<feature type="transmembrane region" description="Helical" evidence="13">
    <location>
        <begin position="352"/>
        <end position="370"/>
    </location>
</feature>
<feature type="transmembrane region" description="Helical" evidence="13">
    <location>
        <begin position="271"/>
        <end position="293"/>
    </location>
</feature>
<proteinExistence type="inferred from homology"/>
<feature type="transmembrane region" description="Helical" evidence="13">
    <location>
        <begin position="411"/>
        <end position="433"/>
    </location>
</feature>
<dbReference type="EMBL" id="SKFG01000012">
    <property type="protein sequence ID" value="TCZ76504.1"/>
    <property type="molecule type" value="Genomic_DNA"/>
</dbReference>
<evidence type="ECO:0000256" key="13">
    <source>
        <dbReference type="SAM" id="Phobius"/>
    </source>
</evidence>
<keyword evidence="8 13" id="KW-0812">Transmembrane</keyword>
<comment type="function">
    <text evidence="1">Multidrug efflux pump.</text>
</comment>
<dbReference type="Pfam" id="PF01554">
    <property type="entry name" value="MatE"/>
    <property type="match status" value="2"/>
</dbReference>
<evidence type="ECO:0000256" key="8">
    <source>
        <dbReference type="ARBA" id="ARBA00022692"/>
    </source>
</evidence>
<dbReference type="InterPro" id="IPR048279">
    <property type="entry name" value="MdtK-like"/>
</dbReference>
<keyword evidence="9 13" id="KW-1133">Transmembrane helix</keyword>
<accession>A0A4R4E9I3</accession>
<feature type="transmembrane region" description="Helical" evidence="13">
    <location>
        <begin position="31"/>
        <end position="52"/>
    </location>
</feature>
<keyword evidence="15" id="KW-1185">Reference proteome</keyword>
<dbReference type="GO" id="GO:0015297">
    <property type="term" value="F:antiporter activity"/>
    <property type="evidence" value="ECO:0007669"/>
    <property type="project" value="UniProtKB-KW"/>
</dbReference>
<sequence length="449" mass="49903">MLQNWRNVLILALPSFMSFFAQTAIGTVNLILVGHLGALNIAIVGVVNIIMYNGFAIFSGVSHTVNYLVAQDYGAKDIKTAIKRTYLALYLSLFIAVFLFAVGYFFSGTILGWTGGSTALVHEGEYYLQIRFYALALGMVSFMFHGFLRGVGDTRTSMILSIISNVMILFFAYALTYGQFGFPELGLNGSAYAILIGEFTGFILALYVFFIHFNKKFHTLVKVAIKLRELKLIVIESFKLGMQEFSMSFAMFIFTVFVARLGTEALAANEVALNVMSFGFMPAFAFGTTATILVGQEIGRQQPLKARRAGTDVMVLGSIFLLVLGTFELIFAKDIAMLYNSTDPYVYETAALLIQISAYLQLFDGFLNFYAGALRGMGETSFLLRMSLITNWCVFVPLAYVLIFVCGLGSIGAWISLYTYLAVIGLAFMYRFYKSDWSSIRAKDMESHN</sequence>
<feature type="transmembrane region" description="Helical" evidence="13">
    <location>
        <begin position="313"/>
        <end position="332"/>
    </location>
</feature>
<evidence type="ECO:0000256" key="12">
    <source>
        <dbReference type="ARBA" id="ARBA00031636"/>
    </source>
</evidence>
<dbReference type="PANTHER" id="PTHR43298:SF2">
    <property type="entry name" value="FMN_FAD EXPORTER YEEO-RELATED"/>
    <property type="match status" value="1"/>
</dbReference>
<keyword evidence="10" id="KW-0406">Ion transport</keyword>
<comment type="similarity">
    <text evidence="3">Belongs to the multi antimicrobial extrusion (MATE) (TC 2.A.66.1) family.</text>
</comment>
<evidence type="ECO:0000256" key="11">
    <source>
        <dbReference type="ARBA" id="ARBA00023136"/>
    </source>
</evidence>